<dbReference type="Proteomes" id="UP001432128">
    <property type="component" value="Chromosome"/>
</dbReference>
<name>A0AAU4K016_9NOCA</name>
<evidence type="ECO:0000313" key="2">
    <source>
        <dbReference type="Proteomes" id="UP001432128"/>
    </source>
</evidence>
<protein>
    <submittedName>
        <fullName evidence="1">YfdQ family protein</fullName>
    </submittedName>
</protein>
<dbReference type="RefSeq" id="WP_328856894.1">
    <property type="nucleotide sequence ID" value="NZ_CP108021.1"/>
</dbReference>
<dbReference type="EMBL" id="CP108021">
    <property type="protein sequence ID" value="WUM19385.1"/>
    <property type="molecule type" value="Genomic_DNA"/>
</dbReference>
<dbReference type="InterPro" id="IPR019276">
    <property type="entry name" value="DUF2303"/>
</dbReference>
<keyword evidence="2" id="KW-1185">Reference proteome</keyword>
<dbReference type="KEGG" id="whr:OG579_17000"/>
<dbReference type="AlphaFoldDB" id="A0AAU4K016"/>
<proteinExistence type="predicted"/>
<organism evidence="1 2">
    <name type="scientific">Williamsia herbipolensis</name>
    <dbReference type="NCBI Taxonomy" id="1603258"/>
    <lineage>
        <taxon>Bacteria</taxon>
        <taxon>Bacillati</taxon>
        <taxon>Actinomycetota</taxon>
        <taxon>Actinomycetes</taxon>
        <taxon>Mycobacteriales</taxon>
        <taxon>Nocardiaceae</taxon>
        <taxon>Williamsia</taxon>
    </lineage>
</organism>
<evidence type="ECO:0000313" key="1">
    <source>
        <dbReference type="EMBL" id="WUM19385.1"/>
    </source>
</evidence>
<accession>A0AAU4K016</accession>
<sequence>MAIPQNPEIDIPVDVDLNALGFGRDQNPVLVVDTNLDDVTVAVGVTAEKGLQVEVIDLRNITDAAEGADPIRVRDTRIVADVESFLGELARRPLIEGSSTLWGSVAQSRILAIYDDHGVTTPGHRADRLMLQLKRDADWVAWHELSDKFLAQEEFGNRLEDLLHTVTDPEQAELLEIADSIRASTSGEFESSISRSDGALSAVYRTEVNARAGRSGTLEVPQHITLELRPWEGHPETYTVRAAFRLRVQEGTLKLGVKLQPTRTTELQAWRDLTTRITNEVAVPVYASGVSL</sequence>
<gene>
    <name evidence="1" type="ORF">OG579_17000</name>
</gene>
<reference evidence="1 2" key="1">
    <citation type="submission" date="2022-10" db="EMBL/GenBank/DDBJ databases">
        <title>The complete genomes of actinobacterial strains from the NBC collection.</title>
        <authorList>
            <person name="Joergensen T.S."/>
            <person name="Alvarez Arevalo M."/>
            <person name="Sterndorff E.B."/>
            <person name="Faurdal D."/>
            <person name="Vuksanovic O."/>
            <person name="Mourched A.-S."/>
            <person name="Charusanti P."/>
            <person name="Shaw S."/>
            <person name="Blin K."/>
            <person name="Weber T."/>
        </authorList>
    </citation>
    <scope>NUCLEOTIDE SEQUENCE [LARGE SCALE GENOMIC DNA]</scope>
    <source>
        <strain evidence="1 2">NBC_00319</strain>
    </source>
</reference>
<dbReference type="Pfam" id="PF10065">
    <property type="entry name" value="DUF2303"/>
    <property type="match status" value="1"/>
</dbReference>